<dbReference type="GO" id="GO:0010997">
    <property type="term" value="F:anaphase-promoting complex binding"/>
    <property type="evidence" value="ECO:0007669"/>
    <property type="project" value="InterPro"/>
</dbReference>
<dbReference type="PANTHER" id="PTHR19918">
    <property type="entry name" value="CELL DIVISION CYCLE 20 CDC20 FIZZY -RELATED"/>
    <property type="match status" value="1"/>
</dbReference>
<dbReference type="SUPFAM" id="SSF50978">
    <property type="entry name" value="WD40 repeat-like"/>
    <property type="match status" value="1"/>
</dbReference>
<dbReference type="GO" id="GO:1905786">
    <property type="term" value="P:positive regulation of anaphase-promoting complex-dependent catabolic process"/>
    <property type="evidence" value="ECO:0007669"/>
    <property type="project" value="TreeGrafter"/>
</dbReference>
<keyword evidence="2" id="KW-0677">Repeat</keyword>
<keyword evidence="1" id="KW-0853">WD repeat</keyword>
<dbReference type="GO" id="GO:1990757">
    <property type="term" value="F:ubiquitin ligase activator activity"/>
    <property type="evidence" value="ECO:0007669"/>
    <property type="project" value="TreeGrafter"/>
</dbReference>
<dbReference type="GO" id="GO:0031145">
    <property type="term" value="P:anaphase-promoting complex-dependent catabolic process"/>
    <property type="evidence" value="ECO:0007669"/>
    <property type="project" value="TreeGrafter"/>
</dbReference>
<dbReference type="OrthoDB" id="10263272at2759"/>
<gene>
    <name evidence="3" type="ORF">ACAOBT_LOCUS25446</name>
</gene>
<evidence type="ECO:0000313" key="4">
    <source>
        <dbReference type="Proteomes" id="UP001152888"/>
    </source>
</evidence>
<protein>
    <submittedName>
        <fullName evidence="3">Uncharacterized protein</fullName>
    </submittedName>
</protein>
<evidence type="ECO:0000256" key="1">
    <source>
        <dbReference type="ARBA" id="ARBA00022574"/>
    </source>
</evidence>
<dbReference type="EMBL" id="CAKOFQ010007397">
    <property type="protein sequence ID" value="CAH2000263.1"/>
    <property type="molecule type" value="Genomic_DNA"/>
</dbReference>
<dbReference type="InterPro" id="IPR036322">
    <property type="entry name" value="WD40_repeat_dom_sf"/>
</dbReference>
<organism evidence="3 4">
    <name type="scientific">Acanthoscelides obtectus</name>
    <name type="common">Bean weevil</name>
    <name type="synonym">Bruchus obtectus</name>
    <dbReference type="NCBI Taxonomy" id="200917"/>
    <lineage>
        <taxon>Eukaryota</taxon>
        <taxon>Metazoa</taxon>
        <taxon>Ecdysozoa</taxon>
        <taxon>Arthropoda</taxon>
        <taxon>Hexapoda</taxon>
        <taxon>Insecta</taxon>
        <taxon>Pterygota</taxon>
        <taxon>Neoptera</taxon>
        <taxon>Endopterygota</taxon>
        <taxon>Coleoptera</taxon>
        <taxon>Polyphaga</taxon>
        <taxon>Cucujiformia</taxon>
        <taxon>Chrysomeloidea</taxon>
        <taxon>Chrysomelidae</taxon>
        <taxon>Bruchinae</taxon>
        <taxon>Bruchini</taxon>
        <taxon>Acanthoscelides</taxon>
    </lineage>
</organism>
<dbReference type="AlphaFoldDB" id="A0A9P0LVD7"/>
<dbReference type="InterPro" id="IPR015943">
    <property type="entry name" value="WD40/YVTN_repeat-like_dom_sf"/>
</dbReference>
<keyword evidence="4" id="KW-1185">Reference proteome</keyword>
<evidence type="ECO:0000256" key="2">
    <source>
        <dbReference type="ARBA" id="ARBA00022737"/>
    </source>
</evidence>
<dbReference type="InterPro" id="IPR033010">
    <property type="entry name" value="Cdc20/Fizzy"/>
</dbReference>
<proteinExistence type="predicted"/>
<comment type="caution">
    <text evidence="3">The sequence shown here is derived from an EMBL/GenBank/DDBJ whole genome shotgun (WGS) entry which is preliminary data.</text>
</comment>
<reference evidence="3" key="1">
    <citation type="submission" date="2022-03" db="EMBL/GenBank/DDBJ databases">
        <authorList>
            <person name="Sayadi A."/>
        </authorList>
    </citation>
    <scope>NUCLEOTIDE SEQUENCE</scope>
</reference>
<dbReference type="Proteomes" id="UP001152888">
    <property type="component" value="Unassembled WGS sequence"/>
</dbReference>
<dbReference type="Gene3D" id="2.130.10.10">
    <property type="entry name" value="YVTN repeat-like/Quinoprotein amine dehydrogenase"/>
    <property type="match status" value="1"/>
</dbReference>
<name>A0A9P0LVD7_ACAOB</name>
<accession>A0A9P0LVD7</accession>
<evidence type="ECO:0000313" key="3">
    <source>
        <dbReference type="EMBL" id="CAH2000263.1"/>
    </source>
</evidence>
<sequence>MAQYPDRFIPKRSAMDIDYSCYLLNQKGPKPIIVESTDSEVVNSAKRSQNQNNYISVLTFSRSDLLPLRLKKAIFGNNRQKWVLQFSSRPLRKRDSPESFRCLSDVWPVKPRSKPLLKNPSIILDLPDIQDHLDCSSPLDWAATGYIATVYENEVHFWHPEGRRMEATYTSMRVGKCLKWNRQGNLLAFALEYPHCKYATWSIQLQKVKTVFFCSYAFCEITAIEWTKSNEIITGCSQGCLRTGKISTGHMMYPHVQLDGTISCVKLSSNENFCAVVVKNNFLIRLLRYPQWTAHYDINCQEIGKKISISWHPWREGLLAVGQAQGVSIWNVNNLTVVGHIVCYSIDAIAFNPVSAELLISAHNNLPDNTTRVYLTVMKNCEKAVDEVVHCNGREPFLYWDTTGTKLAVVGSHESLCIWDFFGTSSNGINKKTKRSRLTSDPFETMKLIGPTIR</sequence>
<dbReference type="GO" id="GO:0005680">
    <property type="term" value="C:anaphase-promoting complex"/>
    <property type="evidence" value="ECO:0007669"/>
    <property type="project" value="TreeGrafter"/>
</dbReference>
<dbReference type="PANTHER" id="PTHR19918:SF52">
    <property type="entry name" value="PROTEIN CORTEX"/>
    <property type="match status" value="1"/>
</dbReference>